<dbReference type="InterPro" id="IPR026444">
    <property type="entry name" value="Secre_tail"/>
</dbReference>
<dbReference type="NCBIfam" id="TIGR04183">
    <property type="entry name" value="Por_Secre_tail"/>
    <property type="match status" value="1"/>
</dbReference>
<evidence type="ECO:0000259" key="3">
    <source>
        <dbReference type="Pfam" id="PF03629"/>
    </source>
</evidence>
<feature type="domain" description="Secretion system C-terminal sorting" evidence="4">
    <location>
        <begin position="1292"/>
        <end position="1360"/>
    </location>
</feature>
<keyword evidence="6" id="KW-1185">Reference proteome</keyword>
<feature type="signal peptide" evidence="2">
    <location>
        <begin position="1"/>
        <end position="27"/>
    </location>
</feature>
<feature type="chain" id="PRO_5011676692" evidence="2">
    <location>
        <begin position="28"/>
        <end position="1368"/>
    </location>
</feature>
<organism evidence="5 6">
    <name type="scientific">Pseudarcicella hirudinis</name>
    <dbReference type="NCBI Taxonomy" id="1079859"/>
    <lineage>
        <taxon>Bacteria</taxon>
        <taxon>Pseudomonadati</taxon>
        <taxon>Bacteroidota</taxon>
        <taxon>Cytophagia</taxon>
        <taxon>Cytophagales</taxon>
        <taxon>Flectobacillaceae</taxon>
        <taxon>Pseudarcicella</taxon>
    </lineage>
</organism>
<dbReference type="InterPro" id="IPR005181">
    <property type="entry name" value="SASA"/>
</dbReference>
<dbReference type="EMBL" id="FOXH01000013">
    <property type="protein sequence ID" value="SFQ26180.1"/>
    <property type="molecule type" value="Genomic_DNA"/>
</dbReference>
<reference evidence="5 6" key="1">
    <citation type="submission" date="2016-10" db="EMBL/GenBank/DDBJ databases">
        <authorList>
            <person name="de Groot N.N."/>
        </authorList>
    </citation>
    <scope>NUCLEOTIDE SEQUENCE [LARGE SCALE GENOMIC DNA]</scope>
    <source>
        <strain evidence="6">E92,LMG 26720,CCM 7988</strain>
    </source>
</reference>
<dbReference type="GO" id="GO:0016788">
    <property type="term" value="F:hydrolase activity, acting on ester bonds"/>
    <property type="evidence" value="ECO:0007669"/>
    <property type="project" value="UniProtKB-ARBA"/>
</dbReference>
<evidence type="ECO:0000313" key="6">
    <source>
        <dbReference type="Proteomes" id="UP000199306"/>
    </source>
</evidence>
<evidence type="ECO:0000259" key="4">
    <source>
        <dbReference type="Pfam" id="PF18962"/>
    </source>
</evidence>
<dbReference type="OrthoDB" id="1488710at2"/>
<protein>
    <submittedName>
        <fullName evidence="5">Por secretion system C-terminal sorting domain-containing protein</fullName>
    </submittedName>
</protein>
<dbReference type="Pfam" id="PF18962">
    <property type="entry name" value="Por_Secre_tail"/>
    <property type="match status" value="1"/>
</dbReference>
<keyword evidence="1" id="KW-0378">Hydrolase</keyword>
<dbReference type="Gene3D" id="3.40.50.1110">
    <property type="entry name" value="SGNH hydrolase"/>
    <property type="match status" value="1"/>
</dbReference>
<evidence type="ECO:0000256" key="2">
    <source>
        <dbReference type="SAM" id="SignalP"/>
    </source>
</evidence>
<proteinExistence type="predicted"/>
<dbReference type="Pfam" id="PF03629">
    <property type="entry name" value="SASA"/>
    <property type="match status" value="1"/>
</dbReference>
<feature type="domain" description="Sialate O-acetylesterase" evidence="3">
    <location>
        <begin position="126"/>
        <end position="329"/>
    </location>
</feature>
<dbReference type="Proteomes" id="UP000199306">
    <property type="component" value="Unassembled WGS sequence"/>
</dbReference>
<name>A0A1I5X2L3_9BACT</name>
<dbReference type="STRING" id="1079859.SAMN04515674_11395"/>
<sequence length="1368" mass="147003">MKKFFLQRVVRNSTLVLLLLLAQVASAQIRIIAPSDRVVFQRNNGNQTSINVTGNVNQLVDVVQARFEPVQGGSDTGWQTIANNPQGGVFSGSVTVSGGWYRLSVRGVYNGNVIGTSQVDKVGVGEVFLIAGQSNAGSGSDPNQLKQVGQVGASDDRVNCINFSNFGNSGQDMNYPSPNYTHLDAFSDIAPRGTGSWCWGRLGDLLSNRLNVPIMFINVAWSGTSIRNWQESINGGTTASDFAPVNYAPGTPYGNLRQSLRYYCSYLGLRSVLWMQGEADTNPGRINPGAPEGSMDKDTYRNRLQAVINQSRSDFGKNITWAVARVSRTRVGGCSGYEIVSPAVIAGQNETINIGNQIFAGPETDGIQVPRADAECIHLSGQGLIDLANAWNNSLDNSFFSSSQPQTGSSLSLSSFADCGANRVTLSASVAGGSYSWSNGSGGASINVGGGYYSVRAVDGSGNIYELNNIEVPGNLSAAGGLSISSNVGDIVCGGASAVLTASDAPNYRWRLNGQDIGQSNNFISANVSGRYTVITQSAFGCVNESPGFNLTAIGTPAPSKPLISANGVTAYCEGGSISLSSSYNGGTNLWNYEGGQPIANSINTPASPGIYNFQVRARDNNGCISEMSNTLTITVFKNPDRPNILAQPVVNLCEGQSTTLSSNYGGNGNLWNTGSRDQNIFVNSPGEYSVKFTDGNNCSSEFSNIVRVNINPLPPKPSITPLGATEFCRGGNVGLQSTNSSNYEWSNGQSGREIYVDNSGSFSVKVIDGNGCKSAQASDPVQVTVNELPATPTITAEGATTFCPDKNVKLISTNAPVGYIWIREASLATTDIPANQSVFVNKAGIYSVKVTDNKNCASLASNKIQVIVLPAPDQPQVLADGPVNFCDGNKVTLKSVTSAAVTQYVWREETSQTEISDLPSIPVTKSGIFSVKVIDGRGCFSEYSAGMNVKVYPLPQKPVITNLRPTIFCQEDSTMLMASLPNTTPNEATNSYRWFRDRDVLSSSARTIILKGGGTYSVQTVDAFNCSSDKVADSVKITVNPLPEIPTITLRGPNPFCADKYVVLTSSPEAGYKWSNNATSASITISTATSVFVRTVNKFNCISHASEAVVTRVNPLPPASSITAADFTTFCDGDSVKLTSSSKLISDWWGPLVKNGQTDSLNVQNYNFYAKKSGKYYVKVTDSNGCRSLFSQPIDISVKDLPFVPVIRQIGSYTLDAEQSPSANDYEWKYQGQLLPFTTQNIKSNKDGTYEVRARIAYTNVPQPNNQLSCYSKFSEKKIFKADPELDGLSVYPNPSTNGFITIETSKDLLDSDVIIYNMRGQIVNQYKVDNFNERKIIDLRYEGLSEFILKVRNGAFEKTKRVLLLR</sequence>
<dbReference type="SUPFAM" id="SSF52266">
    <property type="entry name" value="SGNH hydrolase"/>
    <property type="match status" value="1"/>
</dbReference>
<dbReference type="RefSeq" id="WP_092018800.1">
    <property type="nucleotide sequence ID" value="NZ_FOXH01000013.1"/>
</dbReference>
<dbReference type="InterPro" id="IPR036514">
    <property type="entry name" value="SGNH_hydro_sf"/>
</dbReference>
<evidence type="ECO:0000313" key="5">
    <source>
        <dbReference type="EMBL" id="SFQ26180.1"/>
    </source>
</evidence>
<gene>
    <name evidence="5" type="ORF">SAMN04515674_11395</name>
</gene>
<evidence type="ECO:0000256" key="1">
    <source>
        <dbReference type="ARBA" id="ARBA00022801"/>
    </source>
</evidence>
<keyword evidence="2" id="KW-0732">Signal</keyword>
<accession>A0A1I5X2L3</accession>